<evidence type="ECO:0000313" key="12">
    <source>
        <dbReference type="Proteomes" id="UP001550348"/>
    </source>
</evidence>
<dbReference type="PANTHER" id="PTHR36923">
    <property type="entry name" value="FERREDOXIN"/>
    <property type="match status" value="1"/>
</dbReference>
<feature type="domain" description="4Fe-4S ferredoxin-type" evidence="10">
    <location>
        <begin position="5"/>
        <end position="33"/>
    </location>
</feature>
<dbReference type="InterPro" id="IPR017896">
    <property type="entry name" value="4Fe4S_Fe-S-bd"/>
</dbReference>
<sequence>MSAAVRVGVDRDRCCGAGNCVVTAPEVFDQDDEDGLVLLRRAEPPADTVDRVRLAVELCPAGAISVAPRPAPEHSSAAGSPLPETSATP</sequence>
<dbReference type="InterPro" id="IPR051269">
    <property type="entry name" value="Fe-S_cluster_ET"/>
</dbReference>
<comment type="caution">
    <text evidence="11">The sequence shown here is derived from an EMBL/GenBank/DDBJ whole genome shotgun (WGS) entry which is preliminary data.</text>
</comment>
<dbReference type="PROSITE" id="PS51379">
    <property type="entry name" value="4FE4S_FER_2"/>
    <property type="match status" value="1"/>
</dbReference>
<dbReference type="EMBL" id="JBEXRX010000147">
    <property type="protein sequence ID" value="MEU0156049.1"/>
    <property type="molecule type" value="Genomic_DNA"/>
</dbReference>
<evidence type="ECO:0000256" key="5">
    <source>
        <dbReference type="ARBA" id="ARBA00023004"/>
    </source>
</evidence>
<evidence type="ECO:0000256" key="3">
    <source>
        <dbReference type="ARBA" id="ARBA00022723"/>
    </source>
</evidence>
<evidence type="ECO:0000256" key="6">
    <source>
        <dbReference type="ARBA" id="ARBA00023014"/>
    </source>
</evidence>
<dbReference type="PRINTS" id="PR00352">
    <property type="entry name" value="3FE4SFRDOXIN"/>
</dbReference>
<evidence type="ECO:0000259" key="10">
    <source>
        <dbReference type="PROSITE" id="PS51379"/>
    </source>
</evidence>
<evidence type="ECO:0000256" key="7">
    <source>
        <dbReference type="ARBA" id="ARBA00023291"/>
    </source>
</evidence>
<comment type="function">
    <text evidence="8">Ferredoxins are iron-sulfur proteins that transfer electrons in a wide variety of metabolic reactions.</text>
</comment>
<dbReference type="SUPFAM" id="SSF54862">
    <property type="entry name" value="4Fe-4S ferredoxins"/>
    <property type="match status" value="1"/>
</dbReference>
<keyword evidence="2 8" id="KW-0813">Transport</keyword>
<reference evidence="11 12" key="1">
    <citation type="submission" date="2024-06" db="EMBL/GenBank/DDBJ databases">
        <title>The Natural Products Discovery Center: Release of the First 8490 Sequenced Strains for Exploring Actinobacteria Biosynthetic Diversity.</title>
        <authorList>
            <person name="Kalkreuter E."/>
            <person name="Kautsar S.A."/>
            <person name="Yang D."/>
            <person name="Bader C.D."/>
            <person name="Teijaro C.N."/>
            <person name="Fluegel L."/>
            <person name="Davis C.M."/>
            <person name="Simpson J.R."/>
            <person name="Lauterbach L."/>
            <person name="Steele A.D."/>
            <person name="Gui C."/>
            <person name="Meng S."/>
            <person name="Li G."/>
            <person name="Viehrig K."/>
            <person name="Ye F."/>
            <person name="Su P."/>
            <person name="Kiefer A.F."/>
            <person name="Nichols A."/>
            <person name="Cepeda A.J."/>
            <person name="Yan W."/>
            <person name="Fan B."/>
            <person name="Jiang Y."/>
            <person name="Adhikari A."/>
            <person name="Zheng C.-J."/>
            <person name="Schuster L."/>
            <person name="Cowan T.M."/>
            <person name="Smanski M.J."/>
            <person name="Chevrette M.G."/>
            <person name="De Carvalho L.P.S."/>
            <person name="Shen B."/>
        </authorList>
    </citation>
    <scope>NUCLEOTIDE SEQUENCE [LARGE SCALE GENOMIC DNA]</scope>
    <source>
        <strain evidence="11 12">NPDC006286</strain>
    </source>
</reference>
<keyword evidence="6 8" id="KW-0411">Iron-sulfur</keyword>
<dbReference type="PANTHER" id="PTHR36923:SF3">
    <property type="entry name" value="FERREDOXIN"/>
    <property type="match status" value="1"/>
</dbReference>
<dbReference type="Gene3D" id="3.30.70.20">
    <property type="match status" value="1"/>
</dbReference>
<evidence type="ECO:0000313" key="11">
    <source>
        <dbReference type="EMBL" id="MEU0156049.1"/>
    </source>
</evidence>
<proteinExistence type="predicted"/>
<protein>
    <recommendedName>
        <fullName evidence="8">Ferredoxin</fullName>
    </recommendedName>
</protein>
<evidence type="ECO:0000256" key="9">
    <source>
        <dbReference type="SAM" id="MobiDB-lite"/>
    </source>
</evidence>
<dbReference type="Pfam" id="PF13370">
    <property type="entry name" value="Fer4_13"/>
    <property type="match status" value="1"/>
</dbReference>
<name>A0ABV2VTD0_9ACTN</name>
<dbReference type="Proteomes" id="UP001550348">
    <property type="component" value="Unassembled WGS sequence"/>
</dbReference>
<keyword evidence="12" id="KW-1185">Reference proteome</keyword>
<keyword evidence="3 8" id="KW-0479">Metal-binding</keyword>
<evidence type="ECO:0000256" key="4">
    <source>
        <dbReference type="ARBA" id="ARBA00022982"/>
    </source>
</evidence>
<comment type="cofactor">
    <cofactor evidence="1">
        <name>[3Fe-4S] cluster</name>
        <dbReference type="ChEBI" id="CHEBI:21137"/>
    </cofactor>
</comment>
<keyword evidence="7" id="KW-0003">3Fe-4S</keyword>
<dbReference type="RefSeq" id="WP_355667591.1">
    <property type="nucleotide sequence ID" value="NZ_JBEXRX010000147.1"/>
</dbReference>
<organism evidence="11 12">
    <name type="scientific">Micromonospora fulviviridis</name>
    <dbReference type="NCBI Taxonomy" id="47860"/>
    <lineage>
        <taxon>Bacteria</taxon>
        <taxon>Bacillati</taxon>
        <taxon>Actinomycetota</taxon>
        <taxon>Actinomycetes</taxon>
        <taxon>Micromonosporales</taxon>
        <taxon>Micromonosporaceae</taxon>
        <taxon>Micromonospora</taxon>
    </lineage>
</organism>
<gene>
    <name evidence="11" type="ORF">ABZ071_29970</name>
</gene>
<evidence type="ECO:0000256" key="1">
    <source>
        <dbReference type="ARBA" id="ARBA00001927"/>
    </source>
</evidence>
<evidence type="ECO:0000256" key="2">
    <source>
        <dbReference type="ARBA" id="ARBA00022448"/>
    </source>
</evidence>
<keyword evidence="5 8" id="KW-0408">Iron</keyword>
<evidence type="ECO:0000256" key="8">
    <source>
        <dbReference type="RuleBase" id="RU368020"/>
    </source>
</evidence>
<dbReference type="InterPro" id="IPR001080">
    <property type="entry name" value="3Fe4S_ferredoxin"/>
</dbReference>
<accession>A0ABV2VTD0</accession>
<feature type="region of interest" description="Disordered" evidence="9">
    <location>
        <begin position="65"/>
        <end position="89"/>
    </location>
</feature>
<keyword evidence="4 8" id="KW-0249">Electron transport</keyword>